<reference evidence="1 2" key="1">
    <citation type="journal article" date="2023" name="Science">
        <title>Complex scaffold remodeling in plant triterpene biosynthesis.</title>
        <authorList>
            <person name="De La Pena R."/>
            <person name="Hodgson H."/>
            <person name="Liu J.C."/>
            <person name="Stephenson M.J."/>
            <person name="Martin A.C."/>
            <person name="Owen C."/>
            <person name="Harkess A."/>
            <person name="Leebens-Mack J."/>
            <person name="Jimenez L.E."/>
            <person name="Osbourn A."/>
            <person name="Sattely E.S."/>
        </authorList>
    </citation>
    <scope>NUCLEOTIDE SEQUENCE [LARGE SCALE GENOMIC DNA]</scope>
    <source>
        <strain evidence="2">cv. JPN11</strain>
        <tissue evidence="1">Leaf</tissue>
    </source>
</reference>
<dbReference type="EMBL" id="CM051402">
    <property type="protein sequence ID" value="KAJ4710016.1"/>
    <property type="molecule type" value="Genomic_DNA"/>
</dbReference>
<organism evidence="1 2">
    <name type="scientific">Melia azedarach</name>
    <name type="common">Chinaberry tree</name>
    <dbReference type="NCBI Taxonomy" id="155640"/>
    <lineage>
        <taxon>Eukaryota</taxon>
        <taxon>Viridiplantae</taxon>
        <taxon>Streptophyta</taxon>
        <taxon>Embryophyta</taxon>
        <taxon>Tracheophyta</taxon>
        <taxon>Spermatophyta</taxon>
        <taxon>Magnoliopsida</taxon>
        <taxon>eudicotyledons</taxon>
        <taxon>Gunneridae</taxon>
        <taxon>Pentapetalae</taxon>
        <taxon>rosids</taxon>
        <taxon>malvids</taxon>
        <taxon>Sapindales</taxon>
        <taxon>Meliaceae</taxon>
        <taxon>Melia</taxon>
    </lineage>
</organism>
<dbReference type="Proteomes" id="UP001164539">
    <property type="component" value="Chromosome 9"/>
</dbReference>
<sequence length="857" mass="94367">MTLASSTIPAIHCDIKFPSLQYIVINAVTTVPSRRRKPATLSSYQCNSRHSLFFFKPKLRSVRTVLARVTNGDGAADASPQQSSAVDIKETKDSSSTFGDSYVALFVRMLGLDYDPLDREQAIVALWKYSLGGKKCIDNIMQFSGCVNLIINLLKSESTAACEAAAGLLRSISSINVYRDCVAESGAIEEITGLLSRPSLTSEVKEQSICVLWNLSVDEKLRLKIANTDILPLLIKSLEDEDIKVKEAAGGVLANLALSHSNHNIMVELGVIPKLAKLLKTGEEGSKVMRKEARNALIELAKDDYYRILIIEEGLVPVPMVGAAAYKSFRPELHSWPSLPDGTVIERTSQGPSKYGANELLLGLNINEKNVNIEEAKMNAMVGRAKQHFLARIGAIESEDGRKPESEFPTDLRLTLLPWMDGVARLVLILGLEDERAITRAAESIAHASINEHMRISFKEAGAIKYLVQLLDHSSDAVRLSVTHALERLSLSHVVCQIMEAEGVIHPLVDTLKRLDISENLMEKTLDTLGRILDPSKEMKSKFYDGPVNGTKKALDAAKSLDASIELTGNMAEIPVSGTKTRKEVLDSVFINRLISIMKTSYPNLQRKAASILEFITVIDPIMDTISSLEIESGLEAIFQQKALEDTESDIESQQPEKYALDVEEACLAISAGSRLLTKLLDSKQFCQTINCTHFTKLLRRILKSNIPLHYKDWVAACLVKLSCLSGPNLDFENPVNMEVTLYETIPRLTEQMKSSFSPEAREAAVVELNRIVSEGVVDSTQTVASEGGIFPLVKLIEEGSDRAVEAGLAILYNLSMDSENHSTIIAAGAVPALRRIVLSQRPHWTRALRLLRNLPI</sequence>
<gene>
    <name evidence="1" type="ORF">OWV82_016251</name>
</gene>
<evidence type="ECO:0000313" key="1">
    <source>
        <dbReference type="EMBL" id="KAJ4710016.1"/>
    </source>
</evidence>
<keyword evidence="1" id="KW-0808">Transferase</keyword>
<proteinExistence type="predicted"/>
<name>A0ACC1XEW3_MELAZ</name>
<comment type="caution">
    <text evidence="1">The sequence shown here is derived from an EMBL/GenBank/DDBJ whole genome shotgun (WGS) entry which is preliminary data.</text>
</comment>
<evidence type="ECO:0000313" key="2">
    <source>
        <dbReference type="Proteomes" id="UP001164539"/>
    </source>
</evidence>
<keyword evidence="2" id="KW-1185">Reference proteome</keyword>
<protein>
    <submittedName>
        <fullName evidence="1">RING-type E3 ubiquitin transferase</fullName>
    </submittedName>
</protein>
<accession>A0ACC1XEW3</accession>